<comment type="function">
    <text evidence="4">May be involved in photoreceptor outer segment disk morphogenesis.</text>
</comment>
<reference evidence="7" key="1">
    <citation type="submission" date="2020-04" db="EMBL/GenBank/DDBJ databases">
        <authorList>
            <person name="Neveu A P."/>
        </authorList>
    </citation>
    <scope>NUCLEOTIDE SEQUENCE</scope>
    <source>
        <tissue evidence="7">Whole embryo</tissue>
    </source>
</reference>
<comment type="subcellular location">
    <subcellularLocation>
        <location evidence="2">Cytoplasm</location>
    </subcellularLocation>
    <subcellularLocation>
        <location evidence="1">Photoreceptor inner segment</location>
    </subcellularLocation>
</comment>
<evidence type="ECO:0000256" key="1">
    <source>
        <dbReference type="ARBA" id="ARBA00004437"/>
    </source>
</evidence>
<dbReference type="PANTHER" id="PTHR33958">
    <property type="entry name" value="PROTEIN C8ORF37"/>
    <property type="match status" value="1"/>
</dbReference>
<dbReference type="AlphaFoldDB" id="A0A6F9D7E3"/>
<organism evidence="7">
    <name type="scientific">Phallusia mammillata</name>
    <dbReference type="NCBI Taxonomy" id="59560"/>
    <lineage>
        <taxon>Eukaryota</taxon>
        <taxon>Metazoa</taxon>
        <taxon>Chordata</taxon>
        <taxon>Tunicata</taxon>
        <taxon>Ascidiacea</taxon>
        <taxon>Phlebobranchia</taxon>
        <taxon>Ascidiidae</taxon>
        <taxon>Phallusia</taxon>
    </lineage>
</organism>
<dbReference type="GO" id="GO:0005829">
    <property type="term" value="C:cytosol"/>
    <property type="evidence" value="ECO:0007669"/>
    <property type="project" value="TreeGrafter"/>
</dbReference>
<name>A0A6F9D7E3_9ASCI</name>
<accession>A0A6F9D7E3</accession>
<dbReference type="Pfam" id="PF14996">
    <property type="entry name" value="RMP"/>
    <property type="match status" value="1"/>
</dbReference>
<dbReference type="EMBL" id="LR783512">
    <property type="protein sequence ID" value="CAB3227218.1"/>
    <property type="molecule type" value="mRNA"/>
</dbReference>
<protein>
    <recommendedName>
        <fullName evidence="5">Cilia- and flagella-associated protein 418</fullName>
    </recommendedName>
</protein>
<evidence type="ECO:0000256" key="6">
    <source>
        <dbReference type="SAM" id="MobiDB-lite"/>
    </source>
</evidence>
<evidence type="ECO:0000256" key="5">
    <source>
        <dbReference type="ARBA" id="ARBA00026215"/>
    </source>
</evidence>
<keyword evidence="3" id="KW-0963">Cytoplasm</keyword>
<evidence type="ECO:0000256" key="3">
    <source>
        <dbReference type="ARBA" id="ARBA00022490"/>
    </source>
</evidence>
<sequence length="177" mass="20299">MADLDELLDEVERDFQQSERHKIAPKSRKTTDKQKSQVLEDDIDIILNETAEVQTREVIGAKGERGTITTKSKARCSSICLGGPQDQVGICSLTNKRCCDRLRCTSCDFKVQRFPGYQWKHDIDYLFLRNNMPEFSKVVKKLQKKESSNAYACQCSWNSVTKLKPLPPDLKWVCAKH</sequence>
<gene>
    <name evidence="7" type="primary">C8orf37</name>
</gene>
<dbReference type="InterPro" id="IPR029239">
    <property type="entry name" value="CFAP418"/>
</dbReference>
<proteinExistence type="evidence at transcript level"/>
<dbReference type="GO" id="GO:0001917">
    <property type="term" value="C:photoreceptor inner segment"/>
    <property type="evidence" value="ECO:0007669"/>
    <property type="project" value="UniProtKB-SubCell"/>
</dbReference>
<evidence type="ECO:0000256" key="4">
    <source>
        <dbReference type="ARBA" id="ARBA00024819"/>
    </source>
</evidence>
<feature type="region of interest" description="Disordered" evidence="6">
    <location>
        <begin position="15"/>
        <end position="35"/>
    </location>
</feature>
<evidence type="ECO:0000256" key="2">
    <source>
        <dbReference type="ARBA" id="ARBA00004496"/>
    </source>
</evidence>
<evidence type="ECO:0000313" key="7">
    <source>
        <dbReference type="EMBL" id="CAB3227218.1"/>
    </source>
</evidence>
<dbReference type="PANTHER" id="PTHR33958:SF1">
    <property type="entry name" value="CILIA- AND FLAGELLA-ASSOCIATED PROTEIN 418"/>
    <property type="match status" value="1"/>
</dbReference>